<feature type="compositionally biased region" description="Polar residues" evidence="1">
    <location>
        <begin position="476"/>
        <end position="492"/>
    </location>
</feature>
<feature type="compositionally biased region" description="Pro residues" evidence="1">
    <location>
        <begin position="502"/>
        <end position="516"/>
    </location>
</feature>
<evidence type="ECO:0000256" key="1">
    <source>
        <dbReference type="SAM" id="MobiDB-lite"/>
    </source>
</evidence>
<accession>A0A8J4G2I5</accession>
<dbReference type="Proteomes" id="UP000722791">
    <property type="component" value="Unassembled WGS sequence"/>
</dbReference>
<evidence type="ECO:0000313" key="2">
    <source>
        <dbReference type="EMBL" id="GIL94054.1"/>
    </source>
</evidence>
<comment type="caution">
    <text evidence="2">The sequence shown here is derived from an EMBL/GenBank/DDBJ whole genome shotgun (WGS) entry which is preliminary data.</text>
</comment>
<feature type="compositionally biased region" description="Low complexity" evidence="1">
    <location>
        <begin position="176"/>
        <end position="188"/>
    </location>
</feature>
<feature type="region of interest" description="Disordered" evidence="1">
    <location>
        <begin position="23"/>
        <end position="84"/>
    </location>
</feature>
<feature type="region of interest" description="Disordered" evidence="1">
    <location>
        <begin position="176"/>
        <end position="197"/>
    </location>
</feature>
<dbReference type="PRINTS" id="PR01217">
    <property type="entry name" value="PRICHEXTENSN"/>
</dbReference>
<gene>
    <name evidence="2" type="ORF">Vretimale_385</name>
</gene>
<feature type="region of interest" description="Disordered" evidence="1">
    <location>
        <begin position="464"/>
        <end position="517"/>
    </location>
</feature>
<feature type="region of interest" description="Disordered" evidence="1">
    <location>
        <begin position="96"/>
        <end position="138"/>
    </location>
</feature>
<sequence length="622" mass="64510">MQDAAGYPGEPAGPFAVYQYESQHACSPNKRVASRLNKEGPANRQRRSSGTGTGYGPCSNTTVLLASHGTENPSAEARNPSHPSQYQCHYRHFYQHHHHQHQDHHRQHCQDVNYPLPQQGSPPQEHSPADWVTTSQSGGQATANFAAAAAAWPSGTVADLDGARLQTAWPHNSVTAATRTPRPSAAPTGAHRSDAAAAASFQHPECVLANMTGPGAAPSDISWATNSLQGGHTTAHVSHQPPSTSPYGNTGAMAVPYSRPLPPPTSSSLGPAPGPVTPSSQQAPLPTTAVHASGAYMYTPPFSSLTLNSTPPTPYSKSIVVPPRDGPSAVAAVRPYGTRQWQTHMSTPQAPPASQPPLLRSSVPPSLTIPTTPPHPSTSGATYCEADSHVAALSLYERTRASVASVTTSPEGPLTFMGSCPPAAASYECDRPPSVTAAEPATPGGVAVTHEECAAASAAGGTSLIQLPGNPLPPSRRSQCPSPHTPCTPTVLSGSPLASPSAPAPAPAPPSPPIKPPTTCSECIAAHLRGPAAAAAFPPLSPSDDPGLSERLQLYTGLPFYNILMLELLGLELDRCSTDLLRGLAAASTESQLLAVLSVLAQQRAQEEAEKREAGGRGRGQD</sequence>
<name>A0A8J4G2I5_9CHLO</name>
<protein>
    <submittedName>
        <fullName evidence="2">Uncharacterized protein</fullName>
    </submittedName>
</protein>
<evidence type="ECO:0000313" key="3">
    <source>
        <dbReference type="Proteomes" id="UP000722791"/>
    </source>
</evidence>
<dbReference type="EMBL" id="BNCQ01000001">
    <property type="protein sequence ID" value="GIL94054.1"/>
    <property type="molecule type" value="Genomic_DNA"/>
</dbReference>
<feature type="non-terminal residue" evidence="2">
    <location>
        <position position="622"/>
    </location>
</feature>
<feature type="compositionally biased region" description="Polar residues" evidence="1">
    <location>
        <begin position="58"/>
        <end position="73"/>
    </location>
</feature>
<reference evidence="2" key="1">
    <citation type="journal article" date="2021" name="Proc. Natl. Acad. Sci. U.S.A.">
        <title>Three genomes in the algal genus Volvox reveal the fate of a haploid sex-determining region after a transition to homothallism.</title>
        <authorList>
            <person name="Yamamoto K."/>
            <person name="Hamaji T."/>
            <person name="Kawai-Toyooka H."/>
            <person name="Matsuzaki R."/>
            <person name="Takahashi F."/>
            <person name="Nishimura Y."/>
            <person name="Kawachi M."/>
            <person name="Noguchi H."/>
            <person name="Minakuchi Y."/>
            <person name="Umen J.G."/>
            <person name="Toyoda A."/>
            <person name="Nozaki H."/>
        </authorList>
    </citation>
    <scope>NUCLEOTIDE SEQUENCE</scope>
    <source>
        <strain evidence="2">NIES-3785</strain>
    </source>
</reference>
<organism evidence="2 3">
    <name type="scientific">Volvox reticuliferus</name>
    <dbReference type="NCBI Taxonomy" id="1737510"/>
    <lineage>
        <taxon>Eukaryota</taxon>
        <taxon>Viridiplantae</taxon>
        <taxon>Chlorophyta</taxon>
        <taxon>core chlorophytes</taxon>
        <taxon>Chlorophyceae</taxon>
        <taxon>CS clade</taxon>
        <taxon>Chlamydomonadales</taxon>
        <taxon>Volvocaceae</taxon>
        <taxon>Volvox</taxon>
    </lineage>
</organism>
<feature type="compositionally biased region" description="Polar residues" evidence="1">
    <location>
        <begin position="224"/>
        <end position="248"/>
    </location>
</feature>
<dbReference type="AlphaFoldDB" id="A0A8J4G2I5"/>
<feature type="region of interest" description="Disordered" evidence="1">
    <location>
        <begin position="224"/>
        <end position="285"/>
    </location>
</feature>
<proteinExistence type="predicted"/>
<feature type="compositionally biased region" description="Basic residues" evidence="1">
    <location>
        <begin position="96"/>
        <end position="107"/>
    </location>
</feature>